<dbReference type="Proteomes" id="UP000030598">
    <property type="component" value="Unassembled WGS sequence"/>
</dbReference>
<evidence type="ECO:0000256" key="3">
    <source>
        <dbReference type="ARBA" id="ARBA00019192"/>
    </source>
</evidence>
<dbReference type="PANTHER" id="PTHR43116:SF3">
    <property type="entry name" value="CLASS I PEPTIDE CHAIN RELEASE FACTOR"/>
    <property type="match status" value="1"/>
</dbReference>
<dbReference type="eggNOG" id="COG1186">
    <property type="taxonomic scope" value="Bacteria"/>
</dbReference>
<dbReference type="HAMAP" id="MF_00094">
    <property type="entry name" value="Rel_fac_2"/>
    <property type="match status" value="1"/>
</dbReference>
<keyword evidence="4 7" id="KW-0488">Methylation</keyword>
<evidence type="ECO:0000256" key="7">
    <source>
        <dbReference type="HAMAP-Rule" id="MF_00094"/>
    </source>
</evidence>
<dbReference type="GO" id="GO:0016149">
    <property type="term" value="F:translation release factor activity, codon specific"/>
    <property type="evidence" value="ECO:0007669"/>
    <property type="project" value="UniProtKB-UniRule"/>
</dbReference>
<dbReference type="InterPro" id="IPR005139">
    <property type="entry name" value="PCRF"/>
</dbReference>
<evidence type="ECO:0000313" key="9">
    <source>
        <dbReference type="EMBL" id="KGF88417.1"/>
    </source>
</evidence>
<dbReference type="Pfam" id="PF00472">
    <property type="entry name" value="RF-1"/>
    <property type="match status" value="1"/>
</dbReference>
<evidence type="ECO:0000256" key="2">
    <source>
        <dbReference type="ARBA" id="ARBA00010835"/>
    </source>
</evidence>
<feature type="domain" description="Prokaryotic-type class I peptide chain release factors" evidence="8">
    <location>
        <begin position="226"/>
        <end position="242"/>
    </location>
</feature>
<feature type="modified residue" description="N5-methylglutamine" evidence="7">
    <location>
        <position position="233"/>
    </location>
</feature>
<comment type="subcellular location">
    <subcellularLocation>
        <location evidence="7">Cytoplasm</location>
    </subcellularLocation>
</comment>
<dbReference type="InterPro" id="IPR045853">
    <property type="entry name" value="Pep_chain_release_fac_I_sf"/>
</dbReference>
<comment type="PTM">
    <text evidence="7">Methylated by PrmC. Methylation increases the termination efficiency of RF2.</text>
</comment>
<dbReference type="Gene3D" id="3.30.160.20">
    <property type="match status" value="1"/>
</dbReference>
<evidence type="ECO:0000256" key="5">
    <source>
        <dbReference type="ARBA" id="ARBA00022490"/>
    </source>
</evidence>
<keyword evidence="6 7" id="KW-0648">Protein biosynthesis</keyword>
<dbReference type="InterPro" id="IPR000352">
    <property type="entry name" value="Pep_chain_release_fac_I"/>
</dbReference>
<dbReference type="GO" id="GO:0005737">
    <property type="term" value="C:cytoplasm"/>
    <property type="evidence" value="ECO:0007669"/>
    <property type="project" value="UniProtKB-SubCell"/>
</dbReference>
<evidence type="ECO:0000256" key="4">
    <source>
        <dbReference type="ARBA" id="ARBA00022481"/>
    </source>
</evidence>
<evidence type="ECO:0000259" key="8">
    <source>
        <dbReference type="PROSITE" id="PS00745"/>
    </source>
</evidence>
<dbReference type="PROSITE" id="PS00745">
    <property type="entry name" value="RF_PROK_I"/>
    <property type="match status" value="1"/>
</dbReference>
<sequence length="354" mass="40321">MLRIVFDVPRLKAKSRELEQISAQPEFWENQEEAKKQMLILDDVKAQLELLDKWKTFISDANASLELYSLEPEEEMILESQQGLNKLRENLDKWEFERLLCGEYDKEGAVVSINAGAGGTDAQDWVEILLRMYTRWADNNQMSLIINELSQGEEAGIKSVTFEIDGKYAYGYLQHEKGTHRLVRISPFNANGKRQTSFAGVEVMPKLDENISLHIPEKDLEITTSRSGGAGGQNVNKVETAVRIVHLPSGISVRCTQERSQLQNKEKAMLLLKSKLLVIAKEQRAAEVADIKGEIVEAAWGNQIRNYVFHPYQMVKDLRTMQETNDLDSVLDGELEPFIYELLRMNISSNESIE</sequence>
<evidence type="ECO:0000313" key="10">
    <source>
        <dbReference type="Proteomes" id="UP000030598"/>
    </source>
</evidence>
<dbReference type="EMBL" id="JNAH01000003">
    <property type="protein sequence ID" value="KGF88417.1"/>
    <property type="molecule type" value="Genomic_DNA"/>
</dbReference>
<protein>
    <recommendedName>
        <fullName evidence="3 7">Peptide chain release factor 2</fullName>
        <shortName evidence="7">RF-2</shortName>
    </recommendedName>
</protein>
<comment type="function">
    <text evidence="1 7">Peptide chain release factor 2 directs the termination of translation in response to the peptide chain termination codons UGA and UAA.</text>
</comment>
<evidence type="ECO:0000256" key="6">
    <source>
        <dbReference type="ARBA" id="ARBA00022917"/>
    </source>
</evidence>
<gene>
    <name evidence="7" type="primary">prfB</name>
    <name evidence="9" type="ORF">EU91_0350</name>
</gene>
<dbReference type="Gene3D" id="3.30.70.1660">
    <property type="match status" value="1"/>
</dbReference>
<dbReference type="FunFam" id="3.30.160.20:FF:000027">
    <property type="entry name" value="Peptide chain release factor 1"/>
    <property type="match status" value="1"/>
</dbReference>
<comment type="similarity">
    <text evidence="2 7">Belongs to the prokaryotic/mitochondrial release factor family.</text>
</comment>
<keyword evidence="5 7" id="KW-0963">Cytoplasm</keyword>
<name>A0A0A1ZFR4_PROMR</name>
<dbReference type="SUPFAM" id="SSF75620">
    <property type="entry name" value="Release factor"/>
    <property type="match status" value="1"/>
</dbReference>
<dbReference type="PANTHER" id="PTHR43116">
    <property type="entry name" value="PEPTIDE CHAIN RELEASE FACTOR 2"/>
    <property type="match status" value="1"/>
</dbReference>
<reference evidence="10" key="1">
    <citation type="journal article" date="2014" name="Sci. Data">
        <title>Genomes of diverse isolates of the marine cyanobacterium Prochlorococcus.</title>
        <authorList>
            <person name="Biller S."/>
            <person name="Berube P."/>
            <person name="Thompson J."/>
            <person name="Kelly L."/>
            <person name="Roggensack S."/>
            <person name="Awad L."/>
            <person name="Roache-Johnson K."/>
            <person name="Ding H."/>
            <person name="Giovannoni S.J."/>
            <person name="Moore L.R."/>
            <person name="Chisholm S.W."/>
        </authorList>
    </citation>
    <scope>NUCLEOTIDE SEQUENCE [LARGE SCALE GENOMIC DNA]</scope>
    <source>
        <strain evidence="10">GP2</strain>
    </source>
</reference>
<organism evidence="9 10">
    <name type="scientific">Prochlorococcus marinus str. GP2</name>
    <dbReference type="NCBI Taxonomy" id="59925"/>
    <lineage>
        <taxon>Bacteria</taxon>
        <taxon>Bacillati</taxon>
        <taxon>Cyanobacteriota</taxon>
        <taxon>Cyanophyceae</taxon>
        <taxon>Synechococcales</taxon>
        <taxon>Prochlorococcaceae</taxon>
        <taxon>Prochlorococcus</taxon>
    </lineage>
</organism>
<dbReference type="SMART" id="SM00937">
    <property type="entry name" value="PCRF"/>
    <property type="match status" value="1"/>
</dbReference>
<accession>A0A0A1ZFR4</accession>
<proteinExistence type="inferred from homology"/>
<evidence type="ECO:0000256" key="1">
    <source>
        <dbReference type="ARBA" id="ARBA00002613"/>
    </source>
</evidence>
<comment type="caution">
    <text evidence="9">The sequence shown here is derived from an EMBL/GenBank/DDBJ whole genome shotgun (WGS) entry which is preliminary data.</text>
</comment>
<dbReference type="Pfam" id="PF03462">
    <property type="entry name" value="PCRF"/>
    <property type="match status" value="1"/>
</dbReference>
<dbReference type="InterPro" id="IPR004374">
    <property type="entry name" value="PrfB"/>
</dbReference>
<dbReference type="NCBIfam" id="TIGR00020">
    <property type="entry name" value="prfB"/>
    <property type="match status" value="1"/>
</dbReference>
<dbReference type="STRING" id="59925.EU91_0350"/>
<dbReference type="Gene3D" id="1.20.58.410">
    <property type="entry name" value="Release factor"/>
    <property type="match status" value="1"/>
</dbReference>
<dbReference type="AlphaFoldDB" id="A0A0A1ZFR4"/>